<evidence type="ECO:0000256" key="9">
    <source>
        <dbReference type="SAM" id="MobiDB-lite"/>
    </source>
</evidence>
<evidence type="ECO:0000256" key="2">
    <source>
        <dbReference type="ARBA" id="ARBA00022650"/>
    </source>
</evidence>
<evidence type="ECO:0000313" key="13">
    <source>
        <dbReference type="Proteomes" id="UP000182110"/>
    </source>
</evidence>
<dbReference type="Gene3D" id="1.10.3730.10">
    <property type="entry name" value="ProC C-terminal domain-like"/>
    <property type="match status" value="1"/>
</dbReference>
<dbReference type="AlphaFoldDB" id="A0AAN2PJR8"/>
<name>A0AAN2PJR8_9BACI</name>
<reference evidence="12 13" key="1">
    <citation type="journal article" date="2014" name="Genome Announc.">
        <title>Genome Sequence of Bacillus simplex Strain P558, Isolated from a Human Fecal Sample.</title>
        <authorList>
            <person name="Croce O."/>
            <person name="Hugon P."/>
            <person name="Lagier J.C."/>
            <person name="Bibi F."/>
            <person name="Robert C."/>
            <person name="Azhar E.I."/>
            <person name="Raoult D."/>
            <person name="Fournier P.E."/>
        </authorList>
    </citation>
    <scope>NUCLEOTIDE SEQUENCE [LARGE SCALE GENOMIC DNA]</scope>
    <source>
        <strain evidence="12 13">P558</strain>
    </source>
</reference>
<sequence>MQLFCLFIMEKLNKGGTTEARPFVLYWMRGLFVFHKGSFVKIVVFKRNYLRLIGAEVRDSCGSSGTGETPQAFTPRRLTARPAESEHLEGKSTTTHYLVNSNKVCESSLHKMAENSKEKGAGIMKKIAFIGAGSMAEAIISGLVTQQVIEPENIFVTNKSNDDRFVYLKDQYGVTATRSLQLLVKDADLVVLAVKPKDILETMQSIKEYIREEMLFISVVAGVHTTSLEGIANKRFSIVRAMPNTSAAVGKSATALAANCHTKDSQLQTAITLFETVGTVAVVEETQLDAVTGLSGSGPAYIYYLVEALEKSAEKIGLDSETAKQLILQTLMGAADMLQKSPKTPAVLRKEVTSPGGTTEAGLKALQAHQVEDAFIACVQEATEQSKRMGNQISKELAKYVVSQ</sequence>
<dbReference type="InterPro" id="IPR028939">
    <property type="entry name" value="P5C_Rdtase_cat_N"/>
</dbReference>
<protein>
    <recommendedName>
        <fullName evidence="6 7">Pyrroline-5-carboxylate reductase</fullName>
        <shortName evidence="6">P5C reductase</shortName>
        <shortName evidence="6">P5CR</shortName>
        <ecNumber evidence="6 7">1.5.1.2</ecNumber>
    </recommendedName>
    <alternativeName>
        <fullName evidence="6">PCA reductase</fullName>
    </alternativeName>
</protein>
<evidence type="ECO:0000259" key="10">
    <source>
        <dbReference type="Pfam" id="PF03807"/>
    </source>
</evidence>
<feature type="domain" description="Pyrroline-5-carboxylate reductase dimerisation" evidence="11">
    <location>
        <begin position="285"/>
        <end position="389"/>
    </location>
</feature>
<dbReference type="EC" id="1.5.1.2" evidence="6 7"/>
<dbReference type="NCBIfam" id="TIGR00112">
    <property type="entry name" value="proC"/>
    <property type="match status" value="1"/>
</dbReference>
<dbReference type="Gene3D" id="3.40.50.720">
    <property type="entry name" value="NAD(P)-binding Rossmann-like Domain"/>
    <property type="match status" value="1"/>
</dbReference>
<keyword evidence="6" id="KW-0963">Cytoplasm</keyword>
<organism evidence="12 13">
    <name type="scientific">Peribacillus simplex</name>
    <dbReference type="NCBI Taxonomy" id="1478"/>
    <lineage>
        <taxon>Bacteria</taxon>
        <taxon>Bacillati</taxon>
        <taxon>Bacillota</taxon>
        <taxon>Bacilli</taxon>
        <taxon>Bacillales</taxon>
        <taxon>Bacillaceae</taxon>
        <taxon>Peribacillus</taxon>
    </lineage>
</organism>
<keyword evidence="13" id="KW-1185">Reference proteome</keyword>
<dbReference type="GO" id="GO:0005737">
    <property type="term" value="C:cytoplasm"/>
    <property type="evidence" value="ECO:0007669"/>
    <property type="project" value="UniProtKB-SubCell"/>
</dbReference>
<dbReference type="Proteomes" id="UP000182110">
    <property type="component" value="Unassembled WGS sequence"/>
</dbReference>
<proteinExistence type="inferred from homology"/>
<comment type="caution">
    <text evidence="12">The sequence shown here is derived from an EMBL/GenBank/DDBJ whole genome shotgun (WGS) entry which is preliminary data.</text>
</comment>
<dbReference type="PROSITE" id="PS00521">
    <property type="entry name" value="P5CR"/>
    <property type="match status" value="1"/>
</dbReference>
<dbReference type="SUPFAM" id="SSF51735">
    <property type="entry name" value="NAD(P)-binding Rossmann-fold domains"/>
    <property type="match status" value="1"/>
</dbReference>
<keyword evidence="6 8" id="KW-0028">Amino-acid biosynthesis</keyword>
<evidence type="ECO:0000256" key="6">
    <source>
        <dbReference type="HAMAP-Rule" id="MF_01925"/>
    </source>
</evidence>
<keyword evidence="4 6" id="KW-0560">Oxidoreductase</keyword>
<comment type="catalytic activity">
    <reaction evidence="6 8">
        <text>L-proline + NADP(+) = (S)-1-pyrroline-5-carboxylate + NADPH + 2 H(+)</text>
        <dbReference type="Rhea" id="RHEA:14109"/>
        <dbReference type="ChEBI" id="CHEBI:15378"/>
        <dbReference type="ChEBI" id="CHEBI:17388"/>
        <dbReference type="ChEBI" id="CHEBI:57783"/>
        <dbReference type="ChEBI" id="CHEBI:58349"/>
        <dbReference type="ChEBI" id="CHEBI:60039"/>
        <dbReference type="EC" id="1.5.1.2"/>
    </reaction>
</comment>
<dbReference type="GO" id="GO:0055129">
    <property type="term" value="P:L-proline biosynthetic process"/>
    <property type="evidence" value="ECO:0007669"/>
    <property type="project" value="UniProtKB-UniRule"/>
</dbReference>
<dbReference type="InterPro" id="IPR053790">
    <property type="entry name" value="P5CR-like_CS"/>
</dbReference>
<evidence type="ECO:0000256" key="1">
    <source>
        <dbReference type="ARBA" id="ARBA00005525"/>
    </source>
</evidence>
<dbReference type="GO" id="GO:0004735">
    <property type="term" value="F:pyrroline-5-carboxylate reductase activity"/>
    <property type="evidence" value="ECO:0007669"/>
    <property type="project" value="UniProtKB-UniRule"/>
</dbReference>
<evidence type="ECO:0000256" key="5">
    <source>
        <dbReference type="ARBA" id="ARBA00058118"/>
    </source>
</evidence>
<dbReference type="FunFam" id="1.10.3730.10:FF:000001">
    <property type="entry name" value="Pyrroline-5-carboxylate reductase"/>
    <property type="match status" value="1"/>
</dbReference>
<comment type="subcellular location">
    <subcellularLocation>
        <location evidence="6">Cytoplasm</location>
    </subcellularLocation>
</comment>
<feature type="region of interest" description="Disordered" evidence="9">
    <location>
        <begin position="59"/>
        <end position="86"/>
    </location>
</feature>
<dbReference type="SUPFAM" id="SSF48179">
    <property type="entry name" value="6-phosphogluconate dehydrogenase C-terminal domain-like"/>
    <property type="match status" value="1"/>
</dbReference>
<comment type="catalytic activity">
    <reaction evidence="6">
        <text>L-proline + NAD(+) = (S)-1-pyrroline-5-carboxylate + NADH + 2 H(+)</text>
        <dbReference type="Rhea" id="RHEA:14105"/>
        <dbReference type="ChEBI" id="CHEBI:15378"/>
        <dbReference type="ChEBI" id="CHEBI:17388"/>
        <dbReference type="ChEBI" id="CHEBI:57540"/>
        <dbReference type="ChEBI" id="CHEBI:57945"/>
        <dbReference type="ChEBI" id="CHEBI:60039"/>
        <dbReference type="EC" id="1.5.1.2"/>
    </reaction>
</comment>
<dbReference type="PANTHER" id="PTHR11645:SF49">
    <property type="entry name" value="PYRROLINE-5-CARBOXYLATE REDUCTASE 1"/>
    <property type="match status" value="1"/>
</dbReference>
<accession>A0AAN2PJR8</accession>
<comment type="similarity">
    <text evidence="1 6 8">Belongs to the pyrroline-5-carboxylate reductase family.</text>
</comment>
<dbReference type="InterPro" id="IPR008927">
    <property type="entry name" value="6-PGluconate_DH-like_C_sf"/>
</dbReference>
<dbReference type="PANTHER" id="PTHR11645">
    <property type="entry name" value="PYRROLINE-5-CARBOXYLATE REDUCTASE"/>
    <property type="match status" value="1"/>
</dbReference>
<dbReference type="EMBL" id="CCXW01000001">
    <property type="protein sequence ID" value="CEG33571.1"/>
    <property type="molecule type" value="Genomic_DNA"/>
</dbReference>
<dbReference type="HAMAP" id="MF_01925">
    <property type="entry name" value="P5C_reductase"/>
    <property type="match status" value="1"/>
</dbReference>
<dbReference type="InterPro" id="IPR029036">
    <property type="entry name" value="P5CR_dimer"/>
</dbReference>
<dbReference type="Pfam" id="PF14748">
    <property type="entry name" value="P5CR_dimer"/>
    <property type="match status" value="1"/>
</dbReference>
<keyword evidence="3 6" id="KW-0521">NADP</keyword>
<evidence type="ECO:0000259" key="11">
    <source>
        <dbReference type="Pfam" id="PF14748"/>
    </source>
</evidence>
<feature type="compositionally biased region" description="Polar residues" evidence="9">
    <location>
        <begin position="61"/>
        <end position="72"/>
    </location>
</feature>
<evidence type="ECO:0000256" key="4">
    <source>
        <dbReference type="ARBA" id="ARBA00023002"/>
    </source>
</evidence>
<dbReference type="InterPro" id="IPR000304">
    <property type="entry name" value="Pyrroline-COOH_reductase"/>
</dbReference>
<evidence type="ECO:0000313" key="12">
    <source>
        <dbReference type="EMBL" id="CEG33571.1"/>
    </source>
</evidence>
<comment type="pathway">
    <text evidence="6 8">Amino-acid biosynthesis; L-proline biosynthesis; L-proline from L-glutamate 5-semialdehyde: step 1/1.</text>
</comment>
<gene>
    <name evidence="12" type="primary">proI</name>
    <name evidence="6" type="synonym">proC</name>
    <name evidence="12" type="ORF">BN1180_03749</name>
</gene>
<dbReference type="Pfam" id="PF03807">
    <property type="entry name" value="F420_oxidored"/>
    <property type="match status" value="1"/>
</dbReference>
<evidence type="ECO:0000256" key="3">
    <source>
        <dbReference type="ARBA" id="ARBA00022857"/>
    </source>
</evidence>
<keyword evidence="2 6" id="KW-0641">Proline biosynthesis</keyword>
<dbReference type="InterPro" id="IPR036291">
    <property type="entry name" value="NAD(P)-bd_dom_sf"/>
</dbReference>
<evidence type="ECO:0000256" key="8">
    <source>
        <dbReference type="RuleBase" id="RU003903"/>
    </source>
</evidence>
<evidence type="ECO:0000256" key="7">
    <source>
        <dbReference type="NCBIfam" id="TIGR00112"/>
    </source>
</evidence>
<comment type="function">
    <text evidence="5 6">Catalyzes the reduction of 1-pyrroline-5-carboxylate (PCA) to L-proline.</text>
</comment>
<feature type="domain" description="Pyrroline-5-carboxylate reductase catalytic N-terminal" evidence="10">
    <location>
        <begin position="126"/>
        <end position="222"/>
    </location>
</feature>